<organism evidence="1">
    <name type="scientific">viral metagenome</name>
    <dbReference type="NCBI Taxonomy" id="1070528"/>
    <lineage>
        <taxon>unclassified sequences</taxon>
        <taxon>metagenomes</taxon>
        <taxon>organismal metagenomes</taxon>
    </lineage>
</organism>
<dbReference type="Pfam" id="PF23148">
    <property type="entry name" value="Gp77"/>
    <property type="match status" value="1"/>
</dbReference>
<proteinExistence type="predicted"/>
<name>A0A6M3IPQ6_9ZZZZ</name>
<accession>A0A6M3IPQ6</accession>
<gene>
    <name evidence="1" type="ORF">MM415B01265_0005</name>
</gene>
<protein>
    <submittedName>
        <fullName evidence="1">Putative tail protein</fullName>
    </submittedName>
</protein>
<evidence type="ECO:0000313" key="1">
    <source>
        <dbReference type="EMBL" id="QJA59560.1"/>
    </source>
</evidence>
<dbReference type="AlphaFoldDB" id="A0A6M3IPQ6"/>
<dbReference type="InterPro" id="IPR056928">
    <property type="entry name" value="Gp77-like"/>
</dbReference>
<reference evidence="1" key="1">
    <citation type="submission" date="2020-03" db="EMBL/GenBank/DDBJ databases">
        <title>The deep terrestrial virosphere.</title>
        <authorList>
            <person name="Holmfeldt K."/>
            <person name="Nilsson E."/>
            <person name="Simone D."/>
            <person name="Lopez-Fernandez M."/>
            <person name="Wu X."/>
            <person name="de Brujin I."/>
            <person name="Lundin D."/>
            <person name="Andersson A."/>
            <person name="Bertilsson S."/>
            <person name="Dopson M."/>
        </authorList>
    </citation>
    <scope>NUCLEOTIDE SEQUENCE</scope>
    <source>
        <strain evidence="1">MM415B01265</strain>
    </source>
</reference>
<sequence length="94" mass="10407">MMTFKKDPGEKLDYAFDWDDDTQGPYLESGETISASAWVVPSGITEVSASYTDTITKIWLSGGTEGTSYELENTITTSEGRIVVRSFIVVVEER</sequence>
<dbReference type="EMBL" id="MT141375">
    <property type="protein sequence ID" value="QJA59560.1"/>
    <property type="molecule type" value="Genomic_DNA"/>
</dbReference>